<evidence type="ECO:0000313" key="2">
    <source>
        <dbReference type="Proteomes" id="UP000217005"/>
    </source>
</evidence>
<dbReference type="OrthoDB" id="6992011at2"/>
<evidence type="ECO:0008006" key="3">
    <source>
        <dbReference type="Google" id="ProtNLM"/>
    </source>
</evidence>
<reference evidence="1 2" key="1">
    <citation type="submission" date="2017-05" db="EMBL/GenBank/DDBJ databases">
        <title>Complete and WGS of Bordetella genogroups.</title>
        <authorList>
            <person name="Spilker T."/>
            <person name="LiPuma J."/>
        </authorList>
    </citation>
    <scope>NUCLEOTIDE SEQUENCE [LARGE SCALE GENOMIC DNA]</scope>
    <source>
        <strain evidence="1 2">AU17610</strain>
    </source>
</reference>
<dbReference type="EMBL" id="NEVL01000003">
    <property type="protein sequence ID" value="OZI36282.1"/>
    <property type="molecule type" value="Genomic_DNA"/>
</dbReference>
<dbReference type="AlphaFoldDB" id="A0A261SH61"/>
<accession>A0A261SH61</accession>
<protein>
    <recommendedName>
        <fullName evidence="3">Carbohydrate-binding protein</fullName>
    </recommendedName>
</protein>
<gene>
    <name evidence="1" type="ORF">CEG14_14820</name>
</gene>
<comment type="caution">
    <text evidence="1">The sequence shown here is derived from an EMBL/GenBank/DDBJ whole genome shotgun (WGS) entry which is preliminary data.</text>
</comment>
<organism evidence="1 2">
    <name type="scientific">Bordetella genomosp. 1</name>
    <dbReference type="NCBI Taxonomy" id="1395607"/>
    <lineage>
        <taxon>Bacteria</taxon>
        <taxon>Pseudomonadati</taxon>
        <taxon>Pseudomonadota</taxon>
        <taxon>Betaproteobacteria</taxon>
        <taxon>Burkholderiales</taxon>
        <taxon>Alcaligenaceae</taxon>
        <taxon>Bordetella</taxon>
    </lineage>
</organism>
<name>A0A261SH61_9BORD</name>
<proteinExistence type="predicted"/>
<sequence length="296" mass="32757">MKVIKPVVIGPAQLVSSNVHDEDVPAYDGGTDYPVGAKVVFDDAIYESVQSPNKGNQPGLAPLYWAVSGPTNRWAMFDGEVSTQTVGVDEIRVVVKPGYVNSLALLELDARTVEVVGTNGEGGEEIYRASRVLEGSVVTNWYEYFFEPFSQLSELVLVDLPPYGSLHLDVRIRAAFGNPACGEMVCGTAYDLGDSEHGGSVGIIDYSRKETSESGRTTFRKRRYSRRMSQRLWVETARFDAVYRLLSGLRATPCVWIGSDRPEYGPLTIYGFYKDFSIDVAYPLMNFCNLEIEGLT</sequence>
<dbReference type="RefSeq" id="WP_094827088.1">
    <property type="nucleotide sequence ID" value="NZ_NEVL01000003.1"/>
</dbReference>
<evidence type="ECO:0000313" key="1">
    <source>
        <dbReference type="EMBL" id="OZI36282.1"/>
    </source>
</evidence>
<dbReference type="Proteomes" id="UP000217005">
    <property type="component" value="Unassembled WGS sequence"/>
</dbReference>